<dbReference type="SUPFAM" id="SSF88723">
    <property type="entry name" value="PIN domain-like"/>
    <property type="match status" value="1"/>
</dbReference>
<dbReference type="EMBL" id="ABNAVX010000054">
    <property type="protein sequence ID" value="ELI8104588.1"/>
    <property type="molecule type" value="Genomic_DNA"/>
</dbReference>
<evidence type="ECO:0000313" key="1">
    <source>
        <dbReference type="EMBL" id="ELI8104588.1"/>
    </source>
</evidence>
<accession>A0AAD2Z7U4</accession>
<organism evidence="1 2">
    <name type="scientific">Yersinia enterocolitica</name>
    <dbReference type="NCBI Taxonomy" id="630"/>
    <lineage>
        <taxon>Bacteria</taxon>
        <taxon>Pseudomonadati</taxon>
        <taxon>Pseudomonadota</taxon>
        <taxon>Gammaproteobacteria</taxon>
        <taxon>Enterobacterales</taxon>
        <taxon>Yersiniaceae</taxon>
        <taxon>Yersinia</taxon>
    </lineage>
</organism>
<dbReference type="Proteomes" id="UP001182355">
    <property type="component" value="Unassembled WGS sequence"/>
</dbReference>
<proteinExistence type="predicted"/>
<protein>
    <submittedName>
        <fullName evidence="1">DUF4411 family protein</fullName>
    </submittedName>
</protein>
<evidence type="ECO:0000313" key="2">
    <source>
        <dbReference type="Proteomes" id="UP001182355"/>
    </source>
</evidence>
<gene>
    <name evidence="1" type="ORF">RSF11_004366</name>
</gene>
<dbReference type="AlphaFoldDB" id="A0AAD2Z7U4"/>
<dbReference type="Pfam" id="PF14367">
    <property type="entry name" value="DUF4411"/>
    <property type="match status" value="1"/>
</dbReference>
<sequence length="169" mass="19407">MIPKRFLIDTNVFIDSKNFSYNFDYCRIFWDFLLTLHGNGLIYSIDKVKNEICNKEDPLCKWVKDELPATFFESEHSSMANYAKLINWSMSLDITDKAKSDFASQDKADAFLIAHAMTHNFTIITHEKTSGGQPKRRIMIPDAAAIHGVDTLTLFEFLPKYAGHNFSVK</sequence>
<dbReference type="RefSeq" id="WP_050322444.1">
    <property type="nucleotide sequence ID" value="NZ_CFLA01000048.1"/>
</dbReference>
<dbReference type="InterPro" id="IPR016541">
    <property type="entry name" value="UCP008505"/>
</dbReference>
<dbReference type="InterPro" id="IPR029060">
    <property type="entry name" value="PIN-like_dom_sf"/>
</dbReference>
<reference evidence="1" key="1">
    <citation type="submission" date="2023-02" db="EMBL/GenBank/DDBJ databases">
        <authorList>
            <person name="Ashton P.M."/>
            <person name="Dallman T."/>
            <person name="Nair S."/>
            <person name="De Pinna E."/>
            <person name="Peters T."/>
            <person name="Grant K."/>
        </authorList>
    </citation>
    <scope>NUCLEOTIDE SEQUENCE</scope>
    <source>
        <strain evidence="1">01103883</strain>
    </source>
</reference>
<name>A0AAD2Z7U4_YEREN</name>
<comment type="caution">
    <text evidence="1">The sequence shown here is derived from an EMBL/GenBank/DDBJ whole genome shotgun (WGS) entry which is preliminary data.</text>
</comment>